<feature type="transmembrane region" description="Helical" evidence="10">
    <location>
        <begin position="244"/>
        <end position="269"/>
    </location>
</feature>
<name>A0A8D8V358_9HEMI</name>
<feature type="transmembrane region" description="Helical" evidence="10">
    <location>
        <begin position="167"/>
        <end position="187"/>
    </location>
</feature>
<keyword evidence="7" id="KW-0496">Mitochondrion</keyword>
<evidence type="ECO:0000259" key="11">
    <source>
        <dbReference type="Pfam" id="PF02096"/>
    </source>
</evidence>
<feature type="transmembrane region" description="Helical" evidence="10">
    <location>
        <begin position="320"/>
        <end position="337"/>
    </location>
</feature>
<dbReference type="Pfam" id="PF02096">
    <property type="entry name" value="60KD_IMP"/>
    <property type="match status" value="1"/>
</dbReference>
<comment type="similarity">
    <text evidence="2 9">Belongs to the OXA1/ALB3/YidC family.</text>
</comment>
<reference evidence="12" key="1">
    <citation type="submission" date="2021-05" db="EMBL/GenBank/DDBJ databases">
        <authorList>
            <person name="Alioto T."/>
            <person name="Alioto T."/>
            <person name="Gomez Garrido J."/>
        </authorList>
    </citation>
    <scope>NUCLEOTIDE SEQUENCE</scope>
</reference>
<dbReference type="PANTHER" id="PTHR12428:SF66">
    <property type="entry name" value="MITOCHONDRIAL INNER MEMBRANE PROTEIN OXA1L"/>
    <property type="match status" value="1"/>
</dbReference>
<keyword evidence="6 10" id="KW-1133">Transmembrane helix</keyword>
<evidence type="ECO:0000256" key="10">
    <source>
        <dbReference type="SAM" id="Phobius"/>
    </source>
</evidence>
<feature type="transmembrane region" description="Helical" evidence="10">
    <location>
        <begin position="289"/>
        <end position="308"/>
    </location>
</feature>
<organism evidence="12">
    <name type="scientific">Cacopsylla melanoneura</name>
    <dbReference type="NCBI Taxonomy" id="428564"/>
    <lineage>
        <taxon>Eukaryota</taxon>
        <taxon>Metazoa</taxon>
        <taxon>Ecdysozoa</taxon>
        <taxon>Arthropoda</taxon>
        <taxon>Hexapoda</taxon>
        <taxon>Insecta</taxon>
        <taxon>Pterygota</taxon>
        <taxon>Neoptera</taxon>
        <taxon>Paraneoptera</taxon>
        <taxon>Hemiptera</taxon>
        <taxon>Sternorrhyncha</taxon>
        <taxon>Psylloidea</taxon>
        <taxon>Psyllidae</taxon>
        <taxon>Psyllinae</taxon>
        <taxon>Cacopsylla</taxon>
    </lineage>
</organism>
<dbReference type="GO" id="GO:0032977">
    <property type="term" value="F:membrane insertase activity"/>
    <property type="evidence" value="ECO:0007669"/>
    <property type="project" value="InterPro"/>
</dbReference>
<evidence type="ECO:0000256" key="1">
    <source>
        <dbReference type="ARBA" id="ARBA00004448"/>
    </source>
</evidence>
<keyword evidence="4" id="KW-0999">Mitochondrion inner membrane</keyword>
<feature type="domain" description="Membrane insertase YidC/Oxa/ALB C-terminal" evidence="11">
    <location>
        <begin position="167"/>
        <end position="361"/>
    </location>
</feature>
<evidence type="ECO:0000256" key="5">
    <source>
        <dbReference type="ARBA" id="ARBA00022946"/>
    </source>
</evidence>
<dbReference type="InterPro" id="IPR028055">
    <property type="entry name" value="YidC/Oxa/ALB_C"/>
</dbReference>
<accession>A0A8D8V358</accession>
<evidence type="ECO:0000256" key="9">
    <source>
        <dbReference type="RuleBase" id="RU003945"/>
    </source>
</evidence>
<dbReference type="NCBIfam" id="TIGR03592">
    <property type="entry name" value="yidC_oxa1_cterm"/>
    <property type="match status" value="1"/>
</dbReference>
<sequence>MAALRCLYANSRLVLKSPHMSFSVKFESRCQYHHIKSHQTEVLASCLRRNKFQASYAGISAARFLSTKQIDSVESQDENITQLYSKNIDKLSETIPVPPMDKSNIASPEIADISTSIPEAPMSKIAEILKELATEPPIEDLGLGGWTPSGMVQKCLEFLHIDLDLPWWQAIIAATICVRLLTFPLTIMSQRNAIKMHNHMPEMQRLQVKMSEARTYGDNFEAARAGQELMEFMKKNDVNPLKNMLVPFLQMPVFISFFMGLRGMANVPVDSMREQGLWWFMDLTLPDQYYLLPIFTSATLYLTLHLGAEGAAMAGPAAKYTKYIVRGIPLVIFPFTLNFPGAILMYWSTTNFLSLVQVAVLKIPSVRTRFNLPERVKHKPAEAPAGGVKKKGFVTDLKESIQNSKITKEIAERNQLDEMQFNKAGRAALVKTYKFNPTLQRAKSTDTKSSGHQSLVKK</sequence>
<evidence type="ECO:0000256" key="7">
    <source>
        <dbReference type="ARBA" id="ARBA00023128"/>
    </source>
</evidence>
<evidence type="ECO:0000256" key="6">
    <source>
        <dbReference type="ARBA" id="ARBA00022989"/>
    </source>
</evidence>
<dbReference type="InterPro" id="IPR001708">
    <property type="entry name" value="YidC/ALB3/OXA1/COX18"/>
</dbReference>
<dbReference type="PANTHER" id="PTHR12428">
    <property type="entry name" value="OXA1"/>
    <property type="match status" value="1"/>
</dbReference>
<dbReference type="EMBL" id="HBUF01353729">
    <property type="protein sequence ID" value="CAG6715920.1"/>
    <property type="molecule type" value="Transcribed_RNA"/>
</dbReference>
<evidence type="ECO:0000313" key="12">
    <source>
        <dbReference type="EMBL" id="CAG6715920.1"/>
    </source>
</evidence>
<evidence type="ECO:0000256" key="2">
    <source>
        <dbReference type="ARBA" id="ARBA00009877"/>
    </source>
</evidence>
<dbReference type="AlphaFoldDB" id="A0A8D8V358"/>
<evidence type="ECO:0000256" key="8">
    <source>
        <dbReference type="ARBA" id="ARBA00023136"/>
    </source>
</evidence>
<dbReference type="GO" id="GO:0032979">
    <property type="term" value="P:protein insertion into mitochondrial inner membrane from matrix"/>
    <property type="evidence" value="ECO:0007669"/>
    <property type="project" value="TreeGrafter"/>
</dbReference>
<protein>
    <submittedName>
        <fullName evidence="12">Mitochondrial inner membrane protein OXA1L</fullName>
    </submittedName>
</protein>
<dbReference type="GO" id="GO:0005743">
    <property type="term" value="C:mitochondrial inner membrane"/>
    <property type="evidence" value="ECO:0007669"/>
    <property type="project" value="UniProtKB-SubCell"/>
</dbReference>
<keyword evidence="8 10" id="KW-0472">Membrane</keyword>
<keyword evidence="3 9" id="KW-0812">Transmembrane</keyword>
<comment type="subcellular location">
    <subcellularLocation>
        <location evidence="9">Membrane</location>
        <topology evidence="9">Multi-pass membrane protein</topology>
    </subcellularLocation>
    <subcellularLocation>
        <location evidence="1">Mitochondrion inner membrane</location>
        <topology evidence="1">Multi-pass membrane protein</topology>
    </subcellularLocation>
</comment>
<evidence type="ECO:0000256" key="4">
    <source>
        <dbReference type="ARBA" id="ARBA00022792"/>
    </source>
</evidence>
<keyword evidence="5" id="KW-0809">Transit peptide</keyword>
<dbReference type="CDD" id="cd20069">
    <property type="entry name" value="5TM_Oxa1-like"/>
    <property type="match status" value="1"/>
</dbReference>
<proteinExistence type="inferred from homology"/>
<evidence type="ECO:0000256" key="3">
    <source>
        <dbReference type="ARBA" id="ARBA00022692"/>
    </source>
</evidence>